<proteinExistence type="predicted"/>
<reference evidence="3" key="2">
    <citation type="submission" date="2015-01" db="EMBL/GenBank/DDBJ databases">
        <title>Evolutionary Origins and Diversification of the Mycorrhizal Mutualists.</title>
        <authorList>
            <consortium name="DOE Joint Genome Institute"/>
            <consortium name="Mycorrhizal Genomics Consortium"/>
            <person name="Kohler A."/>
            <person name="Kuo A."/>
            <person name="Nagy L.G."/>
            <person name="Floudas D."/>
            <person name="Copeland A."/>
            <person name="Barry K.W."/>
            <person name="Cichocki N."/>
            <person name="Veneault-Fourrey C."/>
            <person name="LaButti K."/>
            <person name="Lindquist E.A."/>
            <person name="Lipzen A."/>
            <person name="Lundell T."/>
            <person name="Morin E."/>
            <person name="Murat C."/>
            <person name="Riley R."/>
            <person name="Ohm R."/>
            <person name="Sun H."/>
            <person name="Tunlid A."/>
            <person name="Henrissat B."/>
            <person name="Grigoriev I.V."/>
            <person name="Hibbett D.S."/>
            <person name="Martin F."/>
        </authorList>
    </citation>
    <scope>NUCLEOTIDE SEQUENCE [LARGE SCALE GENOMIC DNA]</scope>
    <source>
        <strain evidence="3">441</strain>
    </source>
</reference>
<dbReference type="HOGENOM" id="CLU_3107301_0_0_1"/>
<keyword evidence="3" id="KW-1185">Reference proteome</keyword>
<dbReference type="Proteomes" id="UP000054018">
    <property type="component" value="Unassembled WGS sequence"/>
</dbReference>
<accession>A0A0C9YW85</accession>
<protein>
    <submittedName>
        <fullName evidence="2">Uncharacterized protein</fullName>
    </submittedName>
</protein>
<sequence>MALTPCLSLAPHSPHQASPDPPDLVSSRSPLPISALHMPKSSLSTRVLRAL</sequence>
<gene>
    <name evidence="2" type="ORF">PISMIDRAFT_689698</name>
</gene>
<dbReference type="EMBL" id="KN834111">
    <property type="protein sequence ID" value="KIK12168.1"/>
    <property type="molecule type" value="Genomic_DNA"/>
</dbReference>
<dbReference type="AlphaFoldDB" id="A0A0C9YW85"/>
<evidence type="ECO:0000313" key="3">
    <source>
        <dbReference type="Proteomes" id="UP000054018"/>
    </source>
</evidence>
<feature type="region of interest" description="Disordered" evidence="1">
    <location>
        <begin position="1"/>
        <end position="36"/>
    </location>
</feature>
<evidence type="ECO:0000256" key="1">
    <source>
        <dbReference type="SAM" id="MobiDB-lite"/>
    </source>
</evidence>
<reference evidence="2 3" key="1">
    <citation type="submission" date="2014-04" db="EMBL/GenBank/DDBJ databases">
        <authorList>
            <consortium name="DOE Joint Genome Institute"/>
            <person name="Kuo A."/>
            <person name="Kohler A."/>
            <person name="Costa M.D."/>
            <person name="Nagy L.G."/>
            <person name="Floudas D."/>
            <person name="Copeland A."/>
            <person name="Barry K.W."/>
            <person name="Cichocki N."/>
            <person name="Veneault-Fourrey C."/>
            <person name="LaButti K."/>
            <person name="Lindquist E.A."/>
            <person name="Lipzen A."/>
            <person name="Lundell T."/>
            <person name="Morin E."/>
            <person name="Murat C."/>
            <person name="Sun H."/>
            <person name="Tunlid A."/>
            <person name="Henrissat B."/>
            <person name="Grigoriev I.V."/>
            <person name="Hibbett D.S."/>
            <person name="Martin F."/>
            <person name="Nordberg H.P."/>
            <person name="Cantor M.N."/>
            <person name="Hua S.X."/>
        </authorList>
    </citation>
    <scope>NUCLEOTIDE SEQUENCE [LARGE SCALE GENOMIC DNA]</scope>
    <source>
        <strain evidence="2 3">441</strain>
    </source>
</reference>
<evidence type="ECO:0000313" key="2">
    <source>
        <dbReference type="EMBL" id="KIK12168.1"/>
    </source>
</evidence>
<name>A0A0C9YW85_9AGAM</name>
<organism evidence="2 3">
    <name type="scientific">Pisolithus microcarpus 441</name>
    <dbReference type="NCBI Taxonomy" id="765257"/>
    <lineage>
        <taxon>Eukaryota</taxon>
        <taxon>Fungi</taxon>
        <taxon>Dikarya</taxon>
        <taxon>Basidiomycota</taxon>
        <taxon>Agaricomycotina</taxon>
        <taxon>Agaricomycetes</taxon>
        <taxon>Agaricomycetidae</taxon>
        <taxon>Boletales</taxon>
        <taxon>Sclerodermatineae</taxon>
        <taxon>Pisolithaceae</taxon>
        <taxon>Pisolithus</taxon>
    </lineage>
</organism>